<proteinExistence type="predicted"/>
<feature type="domain" description="NADPH-dependent FMN reductase-like" evidence="3">
    <location>
        <begin position="4"/>
        <end position="122"/>
    </location>
</feature>
<evidence type="ECO:0000259" key="3">
    <source>
        <dbReference type="Pfam" id="PF03358"/>
    </source>
</evidence>
<reference evidence="4 5" key="1">
    <citation type="submission" date="2021-03" db="EMBL/GenBank/DDBJ databases">
        <title>Genomic Encyclopedia of Type Strains, Phase IV (KMG-IV): sequencing the most valuable type-strain genomes for metagenomic binning, comparative biology and taxonomic classification.</title>
        <authorList>
            <person name="Goeker M."/>
        </authorList>
    </citation>
    <scope>NUCLEOTIDE SEQUENCE [LARGE SCALE GENOMIC DNA]</scope>
    <source>
        <strain evidence="4 5">DSM 6139</strain>
    </source>
</reference>
<dbReference type="Pfam" id="PF03358">
    <property type="entry name" value="FMN_red"/>
    <property type="match status" value="1"/>
</dbReference>
<dbReference type="InterPro" id="IPR029039">
    <property type="entry name" value="Flavoprotein-like_sf"/>
</dbReference>
<dbReference type="PANTHER" id="PTHR43278">
    <property type="entry name" value="NAD(P)H-DEPENDENT FMN-CONTAINING OXIDOREDUCTASE YWQN-RELATED"/>
    <property type="match status" value="1"/>
</dbReference>
<evidence type="ECO:0000256" key="1">
    <source>
        <dbReference type="ARBA" id="ARBA00022630"/>
    </source>
</evidence>
<dbReference type="InterPro" id="IPR005025">
    <property type="entry name" value="FMN_Rdtase-like_dom"/>
</dbReference>
<dbReference type="InterPro" id="IPR051796">
    <property type="entry name" value="ISF_SsuE-like"/>
</dbReference>
<dbReference type="SUPFAM" id="SSF52218">
    <property type="entry name" value="Flavoproteins"/>
    <property type="match status" value="1"/>
</dbReference>
<evidence type="ECO:0000313" key="5">
    <source>
        <dbReference type="Proteomes" id="UP001519271"/>
    </source>
</evidence>
<evidence type="ECO:0000256" key="2">
    <source>
        <dbReference type="ARBA" id="ARBA00022643"/>
    </source>
</evidence>
<dbReference type="Gene3D" id="3.40.50.360">
    <property type="match status" value="1"/>
</dbReference>
<evidence type="ECO:0000313" key="4">
    <source>
        <dbReference type="EMBL" id="MBP1919318.1"/>
    </source>
</evidence>
<keyword evidence="2" id="KW-0288">FMN</keyword>
<gene>
    <name evidence="4" type="ORF">J2Z34_001807</name>
</gene>
<dbReference type="PANTHER" id="PTHR43278:SF1">
    <property type="entry name" value="IRON-SULFUR FLAVOPROTEIN MJ1083"/>
    <property type="match status" value="1"/>
</dbReference>
<protein>
    <submittedName>
        <fullName evidence="4">Multimeric flavodoxin WrbA</fullName>
    </submittedName>
</protein>
<accession>A0ABS4G447</accession>
<dbReference type="Proteomes" id="UP001519271">
    <property type="component" value="Unassembled WGS sequence"/>
</dbReference>
<dbReference type="RefSeq" id="WP_209459522.1">
    <property type="nucleotide sequence ID" value="NZ_JAGGKC010000013.1"/>
</dbReference>
<keyword evidence="5" id="KW-1185">Reference proteome</keyword>
<comment type="caution">
    <text evidence="4">The sequence shown here is derived from an EMBL/GenBank/DDBJ whole genome shotgun (WGS) entry which is preliminary data.</text>
</comment>
<keyword evidence="1" id="KW-0285">Flavoprotein</keyword>
<dbReference type="EMBL" id="JAGGKC010000013">
    <property type="protein sequence ID" value="MBP1919318.1"/>
    <property type="molecule type" value="Genomic_DNA"/>
</dbReference>
<sequence>MGKKILIISSSPRKSGNTDILCDRFKEGAIESGNETETIYLREKNIGNCLACDSCKRNGGECIRKDDMEDVLRKMMVSDAIVMATPVYFYNMNAQMKNLIDRTYSRYLEIKDKEFYFMLTAADDDINAMVRTVEGFRGFTYCLEGSVEKGIVYGIGSWNKGDVKGKRAFDDAYEMGRSV</sequence>
<organism evidence="4 5">
    <name type="scientific">Youngiibacter multivorans</name>
    <dbReference type="NCBI Taxonomy" id="937251"/>
    <lineage>
        <taxon>Bacteria</taxon>
        <taxon>Bacillati</taxon>
        <taxon>Bacillota</taxon>
        <taxon>Clostridia</taxon>
        <taxon>Eubacteriales</taxon>
        <taxon>Clostridiaceae</taxon>
        <taxon>Youngiibacter</taxon>
    </lineage>
</organism>
<name>A0ABS4G447_9CLOT</name>